<dbReference type="Pfam" id="PF01494">
    <property type="entry name" value="FAD_binding_3"/>
    <property type="match status" value="1"/>
</dbReference>
<dbReference type="InterPro" id="IPR002938">
    <property type="entry name" value="FAD-bd"/>
</dbReference>
<dbReference type="Gene3D" id="3.30.9.10">
    <property type="entry name" value="D-Amino Acid Oxidase, subunit A, domain 2"/>
    <property type="match status" value="1"/>
</dbReference>
<evidence type="ECO:0000256" key="1">
    <source>
        <dbReference type="ARBA" id="ARBA00023002"/>
    </source>
</evidence>
<reference evidence="3 4" key="1">
    <citation type="submission" date="2022-07" db="EMBL/GenBank/DDBJ databases">
        <title>Degradation activity of malathion, p-nitrophenol and potential low-temperature adaptation strategy of Rhodococcus sp. FXJ9.536.</title>
        <authorList>
            <person name="Huang J."/>
            <person name="Huang Y."/>
        </authorList>
    </citation>
    <scope>NUCLEOTIDE SEQUENCE [LARGE SCALE GENOMIC DNA]</scope>
    <source>
        <strain evidence="3 4">FXJ9.536</strain>
    </source>
</reference>
<organism evidence="3 4">
    <name type="scientific">Rhodococcus tibetensis</name>
    <dbReference type="NCBI Taxonomy" id="2965064"/>
    <lineage>
        <taxon>Bacteria</taxon>
        <taxon>Bacillati</taxon>
        <taxon>Actinomycetota</taxon>
        <taxon>Actinomycetes</taxon>
        <taxon>Mycobacteriales</taxon>
        <taxon>Nocardiaceae</taxon>
        <taxon>Rhodococcus</taxon>
    </lineage>
</organism>
<proteinExistence type="predicted"/>
<dbReference type="InterPro" id="IPR036188">
    <property type="entry name" value="FAD/NAD-bd_sf"/>
</dbReference>
<keyword evidence="1" id="KW-0560">Oxidoreductase</keyword>
<keyword evidence="4" id="KW-1185">Reference proteome</keyword>
<dbReference type="NCBIfam" id="NF004829">
    <property type="entry name" value="PRK06183.1-3"/>
    <property type="match status" value="1"/>
</dbReference>
<dbReference type="PRINTS" id="PR00420">
    <property type="entry name" value="RNGMNOXGNASE"/>
</dbReference>
<comment type="caution">
    <text evidence="3">The sequence shown here is derived from an EMBL/GenBank/DDBJ whole genome shotgun (WGS) entry which is preliminary data.</text>
</comment>
<gene>
    <name evidence="3" type="ORF">NOF53_18030</name>
</gene>
<sequence>MNAEHYPVVIIGTGPTGMVAASLLARFGVDCLVLDRWTDVFAQPRAVHLDDEVYRILGELGLADDFASISRPGHGLRLIDRRLRTIAEFTRDPDSAPHGFPPANMFDQPELEQIMRAAMNRYDSVTFRGECEVTDVANKRDHAVVRYTDRASGADRFVTADYVLGCDGARSTVRSAIGSKMRDLGFEQRWLVIDVATGTDLQQWDGVHQLADPDRAGTYMRIGESRYRWEFRLHDHETTADFSNIDTVRPLIAPWIGTTANVDLELIRVAEYTFRAQVVDRWRDRRVFLLGDAAHLTPPFIGQGMGAGVRDAKNLIWKLVGVLHGVLPNSALETYQQERGPHADAMIKLAVTIGWAMTGGGERTAALRQRLFPLLARLPGVAARVTDSATPALHRSAYVRRAPGLTRGLAGTLCPNAIIDRGKRFDDVAPDQFVIVSLTAPTGGQHREILRRGAAALVVGASSELGEWLRGAHASAALVRPDKTVMATSRSLASLHTLVPASAVPVAGRAQPPAVPLIAATLSATDV</sequence>
<dbReference type="InterPro" id="IPR050631">
    <property type="entry name" value="PheA/TfdB_FAD_monoxygenase"/>
</dbReference>
<dbReference type="PANTHER" id="PTHR43476:SF3">
    <property type="entry name" value="FAD-BINDING MONOOXYGENASE"/>
    <property type="match status" value="1"/>
</dbReference>
<feature type="domain" description="FAD-binding" evidence="2">
    <location>
        <begin position="6"/>
        <end position="348"/>
    </location>
</feature>
<dbReference type="PANTHER" id="PTHR43476">
    <property type="entry name" value="3-(3-HYDROXY-PHENYL)PROPIONATE/3-HYDROXYCINNAMIC ACID HYDROXYLASE"/>
    <property type="match status" value="1"/>
</dbReference>
<protein>
    <submittedName>
        <fullName evidence="3">Bifunctional 3-(3-hydroxy-phenyl)propionate/3-hydroxycinnamic acid hydroxylase</fullName>
    </submittedName>
</protein>
<accession>A0ABT1QFJ9</accession>
<dbReference type="EMBL" id="JANFQF010000015">
    <property type="protein sequence ID" value="MCQ4121038.1"/>
    <property type="molecule type" value="Genomic_DNA"/>
</dbReference>
<dbReference type="Proteomes" id="UP001524501">
    <property type="component" value="Unassembled WGS sequence"/>
</dbReference>
<evidence type="ECO:0000313" key="4">
    <source>
        <dbReference type="Proteomes" id="UP001524501"/>
    </source>
</evidence>
<dbReference type="Gene3D" id="3.50.50.60">
    <property type="entry name" value="FAD/NAD(P)-binding domain"/>
    <property type="match status" value="1"/>
</dbReference>
<evidence type="ECO:0000313" key="3">
    <source>
        <dbReference type="EMBL" id="MCQ4121038.1"/>
    </source>
</evidence>
<name>A0ABT1QFJ9_9NOCA</name>
<dbReference type="RefSeq" id="WP_255971178.1">
    <property type="nucleotide sequence ID" value="NZ_JANFQF010000015.1"/>
</dbReference>
<evidence type="ECO:0000259" key="2">
    <source>
        <dbReference type="Pfam" id="PF01494"/>
    </source>
</evidence>
<dbReference type="SUPFAM" id="SSF51905">
    <property type="entry name" value="FAD/NAD(P)-binding domain"/>
    <property type="match status" value="1"/>
</dbReference>